<dbReference type="InterPro" id="IPR019557">
    <property type="entry name" value="AminoTfrase-like_pln_mobile"/>
</dbReference>
<dbReference type="Pfam" id="PF10536">
    <property type="entry name" value="PMD"/>
    <property type="match status" value="1"/>
</dbReference>
<dbReference type="PANTHER" id="PTHR46033:SF8">
    <property type="entry name" value="PROTEIN MAINTENANCE OF MERISTEMS-LIKE"/>
    <property type="match status" value="1"/>
</dbReference>
<keyword evidence="2" id="KW-1185">Reference proteome</keyword>
<gene>
    <name evidence="3" type="primary">LOC113866078</name>
</gene>
<dbReference type="KEGG" id="aprc:113866078"/>
<dbReference type="RefSeq" id="XP_027356769.1">
    <property type="nucleotide sequence ID" value="XM_027500968.1"/>
</dbReference>
<proteinExistence type="predicted"/>
<name>A0A8B8LPH5_ABRPR</name>
<organism evidence="2 3">
    <name type="scientific">Abrus precatorius</name>
    <name type="common">Indian licorice</name>
    <name type="synonym">Glycine abrus</name>
    <dbReference type="NCBI Taxonomy" id="3816"/>
    <lineage>
        <taxon>Eukaryota</taxon>
        <taxon>Viridiplantae</taxon>
        <taxon>Streptophyta</taxon>
        <taxon>Embryophyta</taxon>
        <taxon>Tracheophyta</taxon>
        <taxon>Spermatophyta</taxon>
        <taxon>Magnoliopsida</taxon>
        <taxon>eudicotyledons</taxon>
        <taxon>Gunneridae</taxon>
        <taxon>Pentapetalae</taxon>
        <taxon>rosids</taxon>
        <taxon>fabids</taxon>
        <taxon>Fabales</taxon>
        <taxon>Fabaceae</taxon>
        <taxon>Papilionoideae</taxon>
        <taxon>50 kb inversion clade</taxon>
        <taxon>NPAAA clade</taxon>
        <taxon>indigoferoid/millettioid clade</taxon>
        <taxon>Abreae</taxon>
        <taxon>Abrus</taxon>
    </lineage>
</organism>
<dbReference type="PANTHER" id="PTHR46033">
    <property type="entry name" value="PROTEIN MAIN-LIKE 2"/>
    <property type="match status" value="1"/>
</dbReference>
<dbReference type="InterPro" id="IPR044824">
    <property type="entry name" value="MAIN-like"/>
</dbReference>
<dbReference type="GeneID" id="113866078"/>
<accession>A0A8B8LPH5</accession>
<dbReference type="GO" id="GO:0010073">
    <property type="term" value="P:meristem maintenance"/>
    <property type="evidence" value="ECO:0007669"/>
    <property type="project" value="InterPro"/>
</dbReference>
<evidence type="ECO:0000313" key="3">
    <source>
        <dbReference type="RefSeq" id="XP_027356769.1"/>
    </source>
</evidence>
<protein>
    <submittedName>
        <fullName evidence="3">Protein MAIN-LIKE 2-like</fullName>
    </submittedName>
</protein>
<evidence type="ECO:0000313" key="2">
    <source>
        <dbReference type="Proteomes" id="UP000694853"/>
    </source>
</evidence>
<sequence>MFEHILDGWDYPILKVRKSQFILAGLDDTPQEIIPHSELVGFNGIAHICQFLLDLPLITALVKRWRLETHFSLASRRVYDHFAGYVLLGLRIDERPVIVSIRGNYAYIVEESLRIRPERDAFVGRFFRMSWLDQNFTHVAMHAQSPLQITRFARAYMLRLIDGFTLSDHSSNRVLVRYLPLLHDFAVTDEYSWGFAILRVF</sequence>
<feature type="domain" description="Aminotransferase-like plant mobile" evidence="1">
    <location>
        <begin position="48"/>
        <end position="198"/>
    </location>
</feature>
<dbReference type="AlphaFoldDB" id="A0A8B8LPH5"/>
<reference evidence="3" key="2">
    <citation type="submission" date="2025-08" db="UniProtKB">
        <authorList>
            <consortium name="RefSeq"/>
        </authorList>
    </citation>
    <scope>IDENTIFICATION</scope>
    <source>
        <tissue evidence="3">Young leaves</tissue>
    </source>
</reference>
<reference evidence="2" key="1">
    <citation type="journal article" date="2019" name="Toxins">
        <title>Detection of Abrin-Like and Prepropulchellin-Like Toxin Genes and Transcripts Using Whole Genome Sequencing and Full-Length Transcript Sequencing of Abrus precatorius.</title>
        <authorList>
            <person name="Hovde B.T."/>
            <person name="Daligault H.E."/>
            <person name="Hanschen E.R."/>
            <person name="Kunde Y.A."/>
            <person name="Johnson M.B."/>
            <person name="Starkenburg S.R."/>
            <person name="Johnson S.L."/>
        </authorList>
    </citation>
    <scope>NUCLEOTIDE SEQUENCE [LARGE SCALE GENOMIC DNA]</scope>
</reference>
<dbReference type="Proteomes" id="UP000694853">
    <property type="component" value="Unplaced"/>
</dbReference>
<evidence type="ECO:0000259" key="1">
    <source>
        <dbReference type="Pfam" id="PF10536"/>
    </source>
</evidence>